<organism evidence="2 3">
    <name type="scientific">Staphylococcus saccharolyticus</name>
    <dbReference type="NCBI Taxonomy" id="33028"/>
    <lineage>
        <taxon>Bacteria</taxon>
        <taxon>Bacillati</taxon>
        <taxon>Bacillota</taxon>
        <taxon>Bacilli</taxon>
        <taxon>Bacillales</taxon>
        <taxon>Staphylococcaceae</taxon>
        <taxon>Staphylococcus</taxon>
    </lineage>
</organism>
<dbReference type="InterPro" id="IPR039935">
    <property type="entry name" value="YML079W-like"/>
</dbReference>
<dbReference type="PANTHER" id="PTHR33387">
    <property type="entry name" value="RMLC-LIKE JELLY ROLL FOLD PROTEIN"/>
    <property type="match status" value="1"/>
</dbReference>
<dbReference type="GeneID" id="63935754"/>
<dbReference type="InterPro" id="IPR009327">
    <property type="entry name" value="Cupin_DUF985"/>
</dbReference>
<accession>A0A380H9G4</accession>
<dbReference type="Pfam" id="PF06172">
    <property type="entry name" value="Cupin_5"/>
    <property type="match status" value="1"/>
</dbReference>
<keyword evidence="3" id="KW-1185">Reference proteome</keyword>
<sequence>MMTANEWIQQLELVAHPESGYFKETIRDDSQGRAAFSSIYFLLTHHDISHFQRIDADEVWYYHAGQTLTIHMITTKGKYHTVKLGRDIKRDDFLQYCVPKGTIFASSSDGTERYSLVGCMCQPGFEYEHFELLTQEYLNHQYPQFKRVIKRLAISQAD</sequence>
<dbReference type="EMBL" id="UHDZ01000001">
    <property type="protein sequence ID" value="SUM73780.1"/>
    <property type="molecule type" value="Genomic_DNA"/>
</dbReference>
<dbReference type="Gene3D" id="2.60.120.10">
    <property type="entry name" value="Jelly Rolls"/>
    <property type="match status" value="1"/>
</dbReference>
<dbReference type="PANTHER" id="PTHR33387:SF3">
    <property type="entry name" value="DUF985 DOMAIN-CONTAINING PROTEIN"/>
    <property type="match status" value="1"/>
</dbReference>
<proteinExistence type="predicted"/>
<dbReference type="Proteomes" id="UP000255425">
    <property type="component" value="Unassembled WGS sequence"/>
</dbReference>
<dbReference type="CDD" id="cd06121">
    <property type="entry name" value="cupin_YML079wp"/>
    <property type="match status" value="1"/>
</dbReference>
<evidence type="ECO:0000313" key="2">
    <source>
        <dbReference type="EMBL" id="SUM73780.1"/>
    </source>
</evidence>
<dbReference type="AlphaFoldDB" id="A0A380H9G4"/>
<dbReference type="InterPro" id="IPR011051">
    <property type="entry name" value="RmlC_Cupin_sf"/>
</dbReference>
<feature type="domain" description="DUF985" evidence="1">
    <location>
        <begin position="6"/>
        <end position="133"/>
    </location>
</feature>
<dbReference type="SUPFAM" id="SSF51182">
    <property type="entry name" value="RmlC-like cupins"/>
    <property type="match status" value="1"/>
</dbReference>
<gene>
    <name evidence="2" type="ORF">NCTC11807_02318</name>
</gene>
<evidence type="ECO:0000313" key="3">
    <source>
        <dbReference type="Proteomes" id="UP000255425"/>
    </source>
</evidence>
<evidence type="ECO:0000259" key="1">
    <source>
        <dbReference type="Pfam" id="PF06172"/>
    </source>
</evidence>
<reference evidence="2 3" key="1">
    <citation type="submission" date="2018-06" db="EMBL/GenBank/DDBJ databases">
        <authorList>
            <consortium name="Pathogen Informatics"/>
            <person name="Doyle S."/>
        </authorList>
    </citation>
    <scope>NUCLEOTIDE SEQUENCE [LARGE SCALE GENOMIC DNA]</scope>
    <source>
        <strain evidence="2 3">NCTC11807</strain>
    </source>
</reference>
<dbReference type="RefSeq" id="WP_115313865.1">
    <property type="nucleotide sequence ID" value="NZ_CP066042.1"/>
</dbReference>
<protein>
    <submittedName>
        <fullName evidence="2">Cupin superfamily protein</fullName>
    </submittedName>
</protein>
<dbReference type="InterPro" id="IPR014710">
    <property type="entry name" value="RmlC-like_jellyroll"/>
</dbReference>
<name>A0A380H9G4_9STAP</name>